<dbReference type="Pfam" id="PF00550">
    <property type="entry name" value="PP-binding"/>
    <property type="match status" value="1"/>
</dbReference>
<organism evidence="2 3">
    <name type="scientific">Streptomyces violaceus</name>
    <name type="common">Streptomyces venezuelae</name>
    <dbReference type="NCBI Taxonomy" id="1936"/>
    <lineage>
        <taxon>Bacteria</taxon>
        <taxon>Bacillati</taxon>
        <taxon>Actinomycetota</taxon>
        <taxon>Actinomycetes</taxon>
        <taxon>Kitasatosporales</taxon>
        <taxon>Streptomycetaceae</taxon>
        <taxon>Streptomyces</taxon>
    </lineage>
</organism>
<protein>
    <submittedName>
        <fullName evidence="2">Phosphopantetheine-binding protein</fullName>
    </submittedName>
</protein>
<evidence type="ECO:0000259" key="1">
    <source>
        <dbReference type="PROSITE" id="PS50075"/>
    </source>
</evidence>
<name>A0ABZ1P4T6_STRVL</name>
<dbReference type="EMBL" id="CP107906">
    <property type="protein sequence ID" value="WUG99071.1"/>
    <property type="molecule type" value="Genomic_DNA"/>
</dbReference>
<dbReference type="PROSITE" id="PS50075">
    <property type="entry name" value="CARRIER"/>
    <property type="match status" value="1"/>
</dbReference>
<evidence type="ECO:0000313" key="3">
    <source>
        <dbReference type="Proteomes" id="UP001341259"/>
    </source>
</evidence>
<reference evidence="2 3" key="1">
    <citation type="submission" date="2022-10" db="EMBL/GenBank/DDBJ databases">
        <title>The complete genomes of actinobacterial strains from the NBC collection.</title>
        <authorList>
            <person name="Joergensen T.S."/>
            <person name="Alvarez Arevalo M."/>
            <person name="Sterndorff E.B."/>
            <person name="Faurdal D."/>
            <person name="Vuksanovic O."/>
            <person name="Mourched A.-S."/>
            <person name="Charusanti P."/>
            <person name="Shaw S."/>
            <person name="Blin K."/>
            <person name="Weber T."/>
        </authorList>
    </citation>
    <scope>NUCLEOTIDE SEQUENCE [LARGE SCALE GENOMIC DNA]</scope>
    <source>
        <strain evidence="2 3">NBC_00456</strain>
    </source>
</reference>
<evidence type="ECO:0000313" key="2">
    <source>
        <dbReference type="EMBL" id="WUG99071.1"/>
    </source>
</evidence>
<dbReference type="RefSeq" id="WP_328347502.1">
    <property type="nucleotide sequence ID" value="NZ_CP107906.1"/>
</dbReference>
<accession>A0ABZ1P4T6</accession>
<dbReference type="SUPFAM" id="SSF47336">
    <property type="entry name" value="ACP-like"/>
    <property type="match status" value="1"/>
</dbReference>
<proteinExistence type="predicted"/>
<keyword evidence="3" id="KW-1185">Reference proteome</keyword>
<dbReference type="InterPro" id="IPR009081">
    <property type="entry name" value="PP-bd_ACP"/>
</dbReference>
<feature type="domain" description="Carrier" evidence="1">
    <location>
        <begin position="2"/>
        <end position="76"/>
    </location>
</feature>
<dbReference type="Proteomes" id="UP001341259">
    <property type="component" value="Chromosome"/>
</dbReference>
<gene>
    <name evidence="2" type="ORF">OHB29_42395</name>
</gene>
<dbReference type="Gene3D" id="1.10.1200.10">
    <property type="entry name" value="ACP-like"/>
    <property type="match status" value="1"/>
</dbReference>
<dbReference type="InterPro" id="IPR036736">
    <property type="entry name" value="ACP-like_sf"/>
</dbReference>
<sequence length="86" mass="9311">MPDTYDTIRSILNSAFRIPEDEIAPDLTLGQLDLDSLALVELVLIVHERFGVKIDSAYASRSTTVAQVVDHLDTLRAGDTGAVTSP</sequence>